<name>A0A8X6TIC1_NEPPI</name>
<accession>A0A8X6TIC1</accession>
<proteinExistence type="predicted"/>
<reference evidence="1" key="1">
    <citation type="submission" date="2020-08" db="EMBL/GenBank/DDBJ databases">
        <title>Multicomponent nature underlies the extraordinary mechanical properties of spider dragline silk.</title>
        <authorList>
            <person name="Kono N."/>
            <person name="Nakamura H."/>
            <person name="Mori M."/>
            <person name="Yoshida Y."/>
            <person name="Ohtoshi R."/>
            <person name="Malay A.D."/>
            <person name="Moran D.A.P."/>
            <person name="Tomita M."/>
            <person name="Numata K."/>
            <person name="Arakawa K."/>
        </authorList>
    </citation>
    <scope>NUCLEOTIDE SEQUENCE</scope>
</reference>
<protein>
    <submittedName>
        <fullName evidence="1">Uncharacterized protein</fullName>
    </submittedName>
</protein>
<organism evidence="1 2">
    <name type="scientific">Nephila pilipes</name>
    <name type="common">Giant wood spider</name>
    <name type="synonym">Nephila maculata</name>
    <dbReference type="NCBI Taxonomy" id="299642"/>
    <lineage>
        <taxon>Eukaryota</taxon>
        <taxon>Metazoa</taxon>
        <taxon>Ecdysozoa</taxon>
        <taxon>Arthropoda</taxon>
        <taxon>Chelicerata</taxon>
        <taxon>Arachnida</taxon>
        <taxon>Araneae</taxon>
        <taxon>Araneomorphae</taxon>
        <taxon>Entelegynae</taxon>
        <taxon>Araneoidea</taxon>
        <taxon>Nephilidae</taxon>
        <taxon>Nephila</taxon>
    </lineage>
</organism>
<dbReference type="Proteomes" id="UP000887013">
    <property type="component" value="Unassembled WGS sequence"/>
</dbReference>
<keyword evidence="2" id="KW-1185">Reference proteome</keyword>
<dbReference type="AlphaFoldDB" id="A0A8X6TIC1"/>
<comment type="caution">
    <text evidence="1">The sequence shown here is derived from an EMBL/GenBank/DDBJ whole genome shotgun (WGS) entry which is preliminary data.</text>
</comment>
<evidence type="ECO:0000313" key="2">
    <source>
        <dbReference type="Proteomes" id="UP000887013"/>
    </source>
</evidence>
<dbReference type="EMBL" id="BMAW01057803">
    <property type="protein sequence ID" value="GFT12934.1"/>
    <property type="molecule type" value="Genomic_DNA"/>
</dbReference>
<sequence>MNHSHYSTSWVIREGNEHRTHIATGFRQENAADLSFSLFISSQTKQVLKQRKISSHIKGSFEVFSEPTWSKQKSVAHIYLSINIWVGIVEDHVIKTNGVDDKG</sequence>
<evidence type="ECO:0000313" key="1">
    <source>
        <dbReference type="EMBL" id="GFT12934.1"/>
    </source>
</evidence>
<gene>
    <name evidence="1" type="ORF">NPIL_84561</name>
</gene>